<accession>A0A1F6BSJ8</accession>
<evidence type="ECO:0000313" key="1">
    <source>
        <dbReference type="EMBL" id="OGG39900.1"/>
    </source>
</evidence>
<dbReference type="STRING" id="1798474.A2118_00770"/>
<sequence>MQTEKEIVMPPSGFNQHAVEGALEFVKGCYEDLQEEVRSGKHPSMDATIEYELAQLEKALATLHIDKEGKLVERT</sequence>
<organism evidence="1 2">
    <name type="scientific">Candidatus Kaiserbacteria bacterium GWA2_50_9</name>
    <dbReference type="NCBI Taxonomy" id="1798474"/>
    <lineage>
        <taxon>Bacteria</taxon>
        <taxon>Candidatus Kaiseribacteriota</taxon>
    </lineage>
</organism>
<comment type="caution">
    <text evidence="1">The sequence shown here is derived from an EMBL/GenBank/DDBJ whole genome shotgun (WGS) entry which is preliminary data.</text>
</comment>
<reference evidence="1 2" key="1">
    <citation type="journal article" date="2016" name="Nat. Commun.">
        <title>Thousands of microbial genomes shed light on interconnected biogeochemical processes in an aquifer system.</title>
        <authorList>
            <person name="Anantharaman K."/>
            <person name="Brown C.T."/>
            <person name="Hug L.A."/>
            <person name="Sharon I."/>
            <person name="Castelle C.J."/>
            <person name="Probst A.J."/>
            <person name="Thomas B.C."/>
            <person name="Singh A."/>
            <person name="Wilkins M.J."/>
            <person name="Karaoz U."/>
            <person name="Brodie E.L."/>
            <person name="Williams K.H."/>
            <person name="Hubbard S.S."/>
            <person name="Banfield J.F."/>
        </authorList>
    </citation>
    <scope>NUCLEOTIDE SEQUENCE [LARGE SCALE GENOMIC DNA]</scope>
</reference>
<evidence type="ECO:0000313" key="2">
    <source>
        <dbReference type="Proteomes" id="UP000179014"/>
    </source>
</evidence>
<dbReference type="Proteomes" id="UP000179014">
    <property type="component" value="Unassembled WGS sequence"/>
</dbReference>
<dbReference type="AlphaFoldDB" id="A0A1F6BSJ8"/>
<proteinExistence type="predicted"/>
<dbReference type="EMBL" id="MFKN01000037">
    <property type="protein sequence ID" value="OGG39900.1"/>
    <property type="molecule type" value="Genomic_DNA"/>
</dbReference>
<protein>
    <submittedName>
        <fullName evidence="1">Uncharacterized protein</fullName>
    </submittedName>
</protein>
<gene>
    <name evidence="1" type="ORF">A2118_00770</name>
</gene>
<name>A0A1F6BSJ8_9BACT</name>